<protein>
    <recommendedName>
        <fullName evidence="4">GCVT N-terminal domain-containing protein</fullName>
    </recommendedName>
</protein>
<dbReference type="Gene3D" id="3.30.1360.120">
    <property type="entry name" value="Probable tRNA modification gtpase trme, domain 1"/>
    <property type="match status" value="1"/>
</dbReference>
<name>A0A382C9W0_9ZZZZ</name>
<proteinExistence type="predicted"/>
<dbReference type="EMBL" id="UINC01033399">
    <property type="protein sequence ID" value="SVB22629.1"/>
    <property type="molecule type" value="Genomic_DNA"/>
</dbReference>
<gene>
    <name evidence="5" type="ORF">METZ01_LOCUS175483</name>
</gene>
<dbReference type="GO" id="GO:0016226">
    <property type="term" value="P:iron-sulfur cluster assembly"/>
    <property type="evidence" value="ECO:0007669"/>
    <property type="project" value="TreeGrafter"/>
</dbReference>
<dbReference type="PANTHER" id="PTHR22602:SF0">
    <property type="entry name" value="TRANSFERASE CAF17, MITOCHONDRIAL-RELATED"/>
    <property type="match status" value="1"/>
</dbReference>
<feature type="non-terminal residue" evidence="5">
    <location>
        <position position="264"/>
    </location>
</feature>
<keyword evidence="2" id="KW-0809">Transit peptide</keyword>
<dbReference type="AlphaFoldDB" id="A0A382C9W0"/>
<dbReference type="InterPro" id="IPR045179">
    <property type="entry name" value="YgfZ/GcvT"/>
</dbReference>
<dbReference type="SUPFAM" id="SSF103025">
    <property type="entry name" value="Folate-binding domain"/>
    <property type="match status" value="1"/>
</dbReference>
<evidence type="ECO:0000256" key="3">
    <source>
        <dbReference type="ARBA" id="ARBA00023128"/>
    </source>
</evidence>
<dbReference type="PANTHER" id="PTHR22602">
    <property type="entry name" value="TRANSFERASE CAF17, MITOCHONDRIAL-RELATED"/>
    <property type="match status" value="1"/>
</dbReference>
<dbReference type="NCBIfam" id="TIGR03317">
    <property type="entry name" value="ygfZ_signature"/>
    <property type="match status" value="1"/>
</dbReference>
<dbReference type="Pfam" id="PF01571">
    <property type="entry name" value="GCV_T"/>
    <property type="match status" value="1"/>
</dbReference>
<comment type="subcellular location">
    <subcellularLocation>
        <location evidence="1">Mitochondrion</location>
    </subcellularLocation>
</comment>
<organism evidence="5">
    <name type="scientific">marine metagenome</name>
    <dbReference type="NCBI Taxonomy" id="408172"/>
    <lineage>
        <taxon>unclassified sequences</taxon>
        <taxon>metagenomes</taxon>
        <taxon>ecological metagenomes</taxon>
    </lineage>
</organism>
<dbReference type="InterPro" id="IPR027266">
    <property type="entry name" value="TrmE/GcvT-like"/>
</dbReference>
<dbReference type="PIRSF" id="PIRSF006487">
    <property type="entry name" value="GcvT"/>
    <property type="match status" value="1"/>
</dbReference>
<sequence>MNKFSGYVDLGTHKGRLSLIGSDALDLLDRLTTNRISDLTSTGMGMGAVLTTNKGRIIDLLGIHVEEKGLMVVTSGNATEKVSDWIDFYTIMEDVQIKNVSDQTFHFRVIGTSSEIEILPDTTGMKPFHGVQIELAGVPSLAISLQVGNLPCIDLIGSVVRGDSVQSKLDEYFREIPIEEYNHFRIEAGEPAYGSELTEEFNPLEAGLLPYISFNKGCYIGQEVVARLNTYDKVQRKLVKFKWDSVDCELSGKVIEDEDRIVGV</sequence>
<accession>A0A382C9W0</accession>
<evidence type="ECO:0000256" key="1">
    <source>
        <dbReference type="ARBA" id="ARBA00004173"/>
    </source>
</evidence>
<feature type="domain" description="GCVT N-terminal" evidence="4">
    <location>
        <begin position="12"/>
        <end position="123"/>
    </location>
</feature>
<keyword evidence="3" id="KW-0496">Mitochondrion</keyword>
<dbReference type="GO" id="GO:0005739">
    <property type="term" value="C:mitochondrion"/>
    <property type="evidence" value="ECO:0007669"/>
    <property type="project" value="UniProtKB-SubCell"/>
</dbReference>
<evidence type="ECO:0000259" key="4">
    <source>
        <dbReference type="Pfam" id="PF01571"/>
    </source>
</evidence>
<evidence type="ECO:0000313" key="5">
    <source>
        <dbReference type="EMBL" id="SVB22629.1"/>
    </source>
</evidence>
<dbReference type="InterPro" id="IPR017703">
    <property type="entry name" value="YgfZ/GCV_T_CS"/>
</dbReference>
<dbReference type="InterPro" id="IPR006222">
    <property type="entry name" value="GCVT_N"/>
</dbReference>
<evidence type="ECO:0000256" key="2">
    <source>
        <dbReference type="ARBA" id="ARBA00022946"/>
    </source>
</evidence>
<reference evidence="5" key="1">
    <citation type="submission" date="2018-05" db="EMBL/GenBank/DDBJ databases">
        <authorList>
            <person name="Lanie J.A."/>
            <person name="Ng W.-L."/>
            <person name="Kazmierczak K.M."/>
            <person name="Andrzejewski T.M."/>
            <person name="Davidsen T.M."/>
            <person name="Wayne K.J."/>
            <person name="Tettelin H."/>
            <person name="Glass J.I."/>
            <person name="Rusch D."/>
            <person name="Podicherti R."/>
            <person name="Tsui H.-C.T."/>
            <person name="Winkler M.E."/>
        </authorList>
    </citation>
    <scope>NUCLEOTIDE SEQUENCE</scope>
</reference>